<accession>D3B2W4</accession>
<feature type="signal peptide" evidence="1">
    <location>
        <begin position="1"/>
        <end position="28"/>
    </location>
</feature>
<feature type="chain" id="PRO_5003041295" evidence="1">
    <location>
        <begin position="29"/>
        <end position="233"/>
    </location>
</feature>
<reference evidence="2 3" key="1">
    <citation type="journal article" date="2011" name="Genome Res.">
        <title>Phylogeny-wide analysis of social amoeba genomes highlights ancient origins for complex intercellular communication.</title>
        <authorList>
            <person name="Heidel A.J."/>
            <person name="Lawal H.M."/>
            <person name="Felder M."/>
            <person name="Schilde C."/>
            <person name="Helps N.R."/>
            <person name="Tunggal B."/>
            <person name="Rivero F."/>
            <person name="John U."/>
            <person name="Schleicher M."/>
            <person name="Eichinger L."/>
            <person name="Platzer M."/>
            <person name="Noegel A.A."/>
            <person name="Schaap P."/>
            <person name="Gloeckner G."/>
        </authorList>
    </citation>
    <scope>NUCLEOTIDE SEQUENCE [LARGE SCALE GENOMIC DNA]</scope>
    <source>
        <strain evidence="3">ATCC 26659 / Pp 5 / PN500</strain>
    </source>
</reference>
<dbReference type="EMBL" id="ADBJ01000010">
    <property type="protein sequence ID" value="EFA83662.1"/>
    <property type="molecule type" value="Genomic_DNA"/>
</dbReference>
<proteinExistence type="predicted"/>
<keyword evidence="1" id="KW-0732">Signal</keyword>
<comment type="caution">
    <text evidence="2">The sequence shown here is derived from an EMBL/GenBank/DDBJ whole genome shotgun (WGS) entry which is preliminary data.</text>
</comment>
<dbReference type="RefSeq" id="XP_020435779.1">
    <property type="nucleotide sequence ID" value="XM_020573707.1"/>
</dbReference>
<evidence type="ECO:0000313" key="2">
    <source>
        <dbReference type="EMBL" id="EFA83662.1"/>
    </source>
</evidence>
<evidence type="ECO:0000256" key="1">
    <source>
        <dbReference type="SAM" id="SignalP"/>
    </source>
</evidence>
<keyword evidence="3" id="KW-1185">Reference proteome</keyword>
<name>D3B2W4_HETP5</name>
<dbReference type="GeneID" id="31358251"/>
<dbReference type="AlphaFoldDB" id="D3B2W4"/>
<gene>
    <name evidence="2" type="ORF">PPL_02728</name>
</gene>
<organism evidence="2 3">
    <name type="scientific">Heterostelium pallidum (strain ATCC 26659 / Pp 5 / PN500)</name>
    <name type="common">Cellular slime mold</name>
    <name type="synonym">Polysphondylium pallidum</name>
    <dbReference type="NCBI Taxonomy" id="670386"/>
    <lineage>
        <taxon>Eukaryota</taxon>
        <taxon>Amoebozoa</taxon>
        <taxon>Evosea</taxon>
        <taxon>Eumycetozoa</taxon>
        <taxon>Dictyostelia</taxon>
        <taxon>Acytosteliales</taxon>
        <taxon>Acytosteliaceae</taxon>
        <taxon>Heterostelium</taxon>
    </lineage>
</organism>
<sequence>MSGFNNFTSTTFFVVLLVSCSFVLRCSSQSNEYTVFDTSGNLAVGLKVEAINGQYSDTYLVNGRAALSVTGHNDFNVFSIISYPNGFDLKRWKYLEFYLYIENSLNVQNTSIRMFFDSSLGNLPADSKMVTITDNSNYLVGNITQDYQLVRVLMSDLNFGGVDSVTRICFNSRPTEWWYNIANATLLSSPSSTLGPSGHDPSNPNKPSVNNATYTSLSCLYIISTLILSIILI</sequence>
<dbReference type="InParanoid" id="D3B2W4"/>
<protein>
    <submittedName>
        <fullName evidence="2">Uncharacterized protein</fullName>
    </submittedName>
</protein>
<evidence type="ECO:0000313" key="3">
    <source>
        <dbReference type="Proteomes" id="UP000001396"/>
    </source>
</evidence>
<dbReference type="Proteomes" id="UP000001396">
    <property type="component" value="Unassembled WGS sequence"/>
</dbReference>